<dbReference type="RefSeq" id="WP_203765341.1">
    <property type="nucleotide sequence ID" value="NZ_BAAABO010000019.1"/>
</dbReference>
<comment type="caution">
    <text evidence="7">The sequence shown here is derived from an EMBL/GenBank/DDBJ whole genome shotgun (WGS) entry which is preliminary data.</text>
</comment>
<evidence type="ECO:0000256" key="4">
    <source>
        <dbReference type="RuleBase" id="RU362073"/>
    </source>
</evidence>
<dbReference type="InterPro" id="IPR046358">
    <property type="entry name" value="Flagellin_C"/>
</dbReference>
<evidence type="ECO:0000256" key="3">
    <source>
        <dbReference type="ARBA" id="ARBA00023143"/>
    </source>
</evidence>
<evidence type="ECO:0000256" key="1">
    <source>
        <dbReference type="ARBA" id="ARBA00005709"/>
    </source>
</evidence>
<reference evidence="7 8" key="1">
    <citation type="submission" date="2021-01" db="EMBL/GenBank/DDBJ databases">
        <title>Whole genome shotgun sequence of Actinoplanes deccanensis NBRC 13994.</title>
        <authorList>
            <person name="Komaki H."/>
            <person name="Tamura T."/>
        </authorList>
    </citation>
    <scope>NUCLEOTIDE SEQUENCE [LARGE SCALE GENOMIC DNA]</scope>
    <source>
        <strain evidence="7 8">NBRC 13994</strain>
    </source>
</reference>
<feature type="domain" description="Flagellin N-terminal" evidence="5">
    <location>
        <begin position="10"/>
        <end position="140"/>
    </location>
</feature>
<accession>A0ABQ3Y5H2</accession>
<keyword evidence="3 4" id="KW-0975">Bacterial flagellum</keyword>
<comment type="subcellular location">
    <subcellularLocation>
        <location evidence="4">Secreted</location>
    </subcellularLocation>
    <subcellularLocation>
        <location evidence="4">Bacterial flagellum</location>
    </subcellularLocation>
</comment>
<sequence>MFVTGVNSATAMRIARYQAQALQAVDNSAARISSGRRFTSFAEDPVAATKEISLRAQQGANGIYLRATQDAVAAADLASSGLQTASDILTELRTTVLGMNSADPASVSAAQQTVTQLTDELTRLAQTTTTVAGEKLLDGSIATTGLNFKIAATGSASDTVELNAISIAAADLGTTMQLADIDFAGGTTQADALTAIEEAQAAVTASLSSTGGLSSALGHHVSVLGAQAGGIESALDNLVGVDVAQETLDMTAASIRAESAAAMLAQVNALNASVVRHLLMGY</sequence>
<proteinExistence type="inferred from homology"/>
<dbReference type="InterPro" id="IPR042187">
    <property type="entry name" value="Flagellin_C_sub2"/>
</dbReference>
<evidence type="ECO:0000259" key="6">
    <source>
        <dbReference type="Pfam" id="PF00700"/>
    </source>
</evidence>
<keyword evidence="7" id="KW-0966">Cell projection</keyword>
<keyword evidence="7" id="KW-0969">Cilium</keyword>
<dbReference type="Pfam" id="PF00669">
    <property type="entry name" value="Flagellin_N"/>
    <property type="match status" value="1"/>
</dbReference>
<keyword evidence="4" id="KW-0964">Secreted</keyword>
<feature type="domain" description="Flagellin C-terminal" evidence="6">
    <location>
        <begin position="193"/>
        <end position="278"/>
    </location>
</feature>
<evidence type="ECO:0000313" key="7">
    <source>
        <dbReference type="EMBL" id="GID75248.1"/>
    </source>
</evidence>
<evidence type="ECO:0000313" key="8">
    <source>
        <dbReference type="Proteomes" id="UP000609879"/>
    </source>
</evidence>
<evidence type="ECO:0000256" key="2">
    <source>
        <dbReference type="ARBA" id="ARBA00020110"/>
    </source>
</evidence>
<name>A0ABQ3Y5H2_9ACTN</name>
<organism evidence="7 8">
    <name type="scientific">Paractinoplanes deccanensis</name>
    <dbReference type="NCBI Taxonomy" id="113561"/>
    <lineage>
        <taxon>Bacteria</taxon>
        <taxon>Bacillati</taxon>
        <taxon>Actinomycetota</taxon>
        <taxon>Actinomycetes</taxon>
        <taxon>Micromonosporales</taxon>
        <taxon>Micromonosporaceae</taxon>
        <taxon>Paractinoplanes</taxon>
    </lineage>
</organism>
<dbReference type="Gene3D" id="6.10.10.10">
    <property type="entry name" value="Flagellar export chaperone, C-terminal domain"/>
    <property type="match status" value="1"/>
</dbReference>
<keyword evidence="7" id="KW-0282">Flagellum</keyword>
<dbReference type="Gene3D" id="1.20.1330.10">
    <property type="entry name" value="f41 fragment of flagellin, N-terminal domain"/>
    <property type="match status" value="1"/>
</dbReference>
<comment type="similarity">
    <text evidence="1 4">Belongs to the bacterial flagellin family.</text>
</comment>
<protein>
    <recommendedName>
        <fullName evidence="2 4">Flagellin</fullName>
    </recommendedName>
</protein>
<dbReference type="Pfam" id="PF00700">
    <property type="entry name" value="Flagellin_C"/>
    <property type="match status" value="1"/>
</dbReference>
<dbReference type="PANTHER" id="PTHR42792">
    <property type="entry name" value="FLAGELLIN"/>
    <property type="match status" value="1"/>
</dbReference>
<dbReference type="PANTHER" id="PTHR42792:SF2">
    <property type="entry name" value="FLAGELLIN"/>
    <property type="match status" value="1"/>
</dbReference>
<comment type="function">
    <text evidence="4">Flagellin is the subunit protein which polymerizes to form the filaments of bacterial flagella.</text>
</comment>
<dbReference type="SUPFAM" id="SSF64518">
    <property type="entry name" value="Phase 1 flagellin"/>
    <property type="match status" value="1"/>
</dbReference>
<gene>
    <name evidence="7" type="ORF">Ade02nite_38890</name>
</gene>
<evidence type="ECO:0000259" key="5">
    <source>
        <dbReference type="Pfam" id="PF00669"/>
    </source>
</evidence>
<keyword evidence="8" id="KW-1185">Reference proteome</keyword>
<dbReference type="EMBL" id="BOMI01000073">
    <property type="protein sequence ID" value="GID75248.1"/>
    <property type="molecule type" value="Genomic_DNA"/>
</dbReference>
<dbReference type="InterPro" id="IPR001029">
    <property type="entry name" value="Flagellin_N"/>
</dbReference>
<dbReference type="Proteomes" id="UP000609879">
    <property type="component" value="Unassembled WGS sequence"/>
</dbReference>
<dbReference type="InterPro" id="IPR001492">
    <property type="entry name" value="Flagellin"/>
</dbReference>